<keyword evidence="10 19" id="KW-0812">Transmembrane</keyword>
<reference evidence="21" key="1">
    <citation type="journal article" date="2019" name="Int. J. Syst. Evol. Microbiol.">
        <title>The Global Catalogue of Microorganisms (GCM) 10K type strain sequencing project: providing services to taxonomists for standard genome sequencing and annotation.</title>
        <authorList>
            <consortium name="The Broad Institute Genomics Platform"/>
            <consortium name="The Broad Institute Genome Sequencing Center for Infectious Disease"/>
            <person name="Wu L."/>
            <person name="Ma J."/>
        </authorList>
    </citation>
    <scope>NUCLEOTIDE SEQUENCE [LARGE SCALE GENOMIC DNA]</scope>
    <source>
        <strain evidence="21">JCM 17687</strain>
    </source>
</reference>
<dbReference type="RefSeq" id="WP_345507856.1">
    <property type="nucleotide sequence ID" value="NZ_BAABIW010000016.1"/>
</dbReference>
<comment type="caution">
    <text evidence="20">The sequence shown here is derived from an EMBL/GenBank/DDBJ whole genome shotgun (WGS) entry which is preliminary data.</text>
</comment>
<evidence type="ECO:0000256" key="5">
    <source>
        <dbReference type="ARBA" id="ARBA00013200"/>
    </source>
</evidence>
<evidence type="ECO:0000256" key="4">
    <source>
        <dbReference type="ARBA" id="ARBA00010561"/>
    </source>
</evidence>
<keyword evidence="9 19" id="KW-0808">Transferase</keyword>
<gene>
    <name evidence="19" type="primary">cobS</name>
    <name evidence="20" type="ORF">GCM10023258_25440</name>
</gene>
<evidence type="ECO:0000256" key="11">
    <source>
        <dbReference type="ARBA" id="ARBA00022842"/>
    </source>
</evidence>
<feature type="transmembrane region" description="Helical" evidence="19">
    <location>
        <begin position="185"/>
        <end position="204"/>
    </location>
</feature>
<evidence type="ECO:0000256" key="2">
    <source>
        <dbReference type="ARBA" id="ARBA00004651"/>
    </source>
</evidence>
<evidence type="ECO:0000256" key="14">
    <source>
        <dbReference type="ARBA" id="ARBA00025228"/>
    </source>
</evidence>
<dbReference type="EC" id="2.7.8.26" evidence="5 19"/>
<feature type="transmembrane region" description="Helical" evidence="19">
    <location>
        <begin position="49"/>
        <end position="79"/>
    </location>
</feature>
<keyword evidence="21" id="KW-1185">Reference proteome</keyword>
<evidence type="ECO:0000256" key="7">
    <source>
        <dbReference type="ARBA" id="ARBA00022475"/>
    </source>
</evidence>
<comment type="catalytic activity">
    <reaction evidence="17 19">
        <text>alpha-ribazole + adenosylcob(III)inamide-GDP = adenosylcob(III)alamin + GMP + H(+)</text>
        <dbReference type="Rhea" id="RHEA:16049"/>
        <dbReference type="ChEBI" id="CHEBI:10329"/>
        <dbReference type="ChEBI" id="CHEBI:15378"/>
        <dbReference type="ChEBI" id="CHEBI:18408"/>
        <dbReference type="ChEBI" id="CHEBI:58115"/>
        <dbReference type="ChEBI" id="CHEBI:60487"/>
        <dbReference type="EC" id="2.7.8.26"/>
    </reaction>
</comment>
<dbReference type="PANTHER" id="PTHR34148:SF1">
    <property type="entry name" value="ADENOSYLCOBINAMIDE-GDP RIBAZOLETRANSFERASE"/>
    <property type="match status" value="1"/>
</dbReference>
<dbReference type="PANTHER" id="PTHR34148">
    <property type="entry name" value="ADENOSYLCOBINAMIDE-GDP RIBAZOLETRANSFERASE"/>
    <property type="match status" value="1"/>
</dbReference>
<evidence type="ECO:0000256" key="6">
    <source>
        <dbReference type="ARBA" id="ARBA00015850"/>
    </source>
</evidence>
<comment type="catalytic activity">
    <reaction evidence="18 19">
        <text>alpha-ribazole 5'-phosphate + adenosylcob(III)inamide-GDP = adenosylcob(III)alamin 5'-phosphate + GMP + H(+)</text>
        <dbReference type="Rhea" id="RHEA:23560"/>
        <dbReference type="ChEBI" id="CHEBI:15378"/>
        <dbReference type="ChEBI" id="CHEBI:57918"/>
        <dbReference type="ChEBI" id="CHEBI:58115"/>
        <dbReference type="ChEBI" id="CHEBI:60487"/>
        <dbReference type="ChEBI" id="CHEBI:60493"/>
        <dbReference type="EC" id="2.7.8.26"/>
    </reaction>
</comment>
<feature type="transmembrane region" description="Helical" evidence="19">
    <location>
        <begin position="118"/>
        <end position="137"/>
    </location>
</feature>
<evidence type="ECO:0000256" key="1">
    <source>
        <dbReference type="ARBA" id="ARBA00001946"/>
    </source>
</evidence>
<comment type="function">
    <text evidence="14 19">Joins adenosylcobinamide-GDP and alpha-ribazole to generate adenosylcobalamin (Ado-cobalamin). Also synthesizes adenosylcobalamin 5'-phosphate from adenosylcobinamide-GDP and alpha-ribazole 5'-phosphate.</text>
</comment>
<evidence type="ECO:0000256" key="8">
    <source>
        <dbReference type="ARBA" id="ARBA00022573"/>
    </source>
</evidence>
<keyword evidence="12 19" id="KW-1133">Transmembrane helix</keyword>
<keyword evidence="7 19" id="KW-1003">Cell membrane</keyword>
<name>A0ABP9JG22_9MICO</name>
<evidence type="ECO:0000256" key="19">
    <source>
        <dbReference type="HAMAP-Rule" id="MF_00719"/>
    </source>
</evidence>
<evidence type="ECO:0000313" key="21">
    <source>
        <dbReference type="Proteomes" id="UP001500427"/>
    </source>
</evidence>
<evidence type="ECO:0000256" key="15">
    <source>
        <dbReference type="ARBA" id="ARBA00032605"/>
    </source>
</evidence>
<evidence type="ECO:0000256" key="13">
    <source>
        <dbReference type="ARBA" id="ARBA00023136"/>
    </source>
</evidence>
<evidence type="ECO:0000256" key="10">
    <source>
        <dbReference type="ARBA" id="ARBA00022692"/>
    </source>
</evidence>
<evidence type="ECO:0000256" key="3">
    <source>
        <dbReference type="ARBA" id="ARBA00004663"/>
    </source>
</evidence>
<comment type="pathway">
    <text evidence="3 19">Cofactor biosynthesis; adenosylcobalamin biosynthesis; adenosylcobalamin from cob(II)yrinate a,c-diamide: step 7/7.</text>
</comment>
<accession>A0ABP9JG22</accession>
<dbReference type="Pfam" id="PF02654">
    <property type="entry name" value="CobS"/>
    <property type="match status" value="1"/>
</dbReference>
<keyword evidence="11 19" id="KW-0460">Magnesium</keyword>
<evidence type="ECO:0000256" key="18">
    <source>
        <dbReference type="ARBA" id="ARBA00049504"/>
    </source>
</evidence>
<protein>
    <recommendedName>
        <fullName evidence="6 19">Adenosylcobinamide-GDP ribazoletransferase</fullName>
        <ecNumber evidence="5 19">2.7.8.26</ecNumber>
    </recommendedName>
    <alternativeName>
        <fullName evidence="16 19">Cobalamin synthase</fullName>
    </alternativeName>
    <alternativeName>
        <fullName evidence="15 19">Cobalamin-5'-phosphate synthase</fullName>
    </alternativeName>
</protein>
<evidence type="ECO:0000256" key="17">
    <source>
        <dbReference type="ARBA" id="ARBA00048623"/>
    </source>
</evidence>
<keyword evidence="13 19" id="KW-0472">Membrane</keyword>
<comment type="similarity">
    <text evidence="4 19">Belongs to the CobS family.</text>
</comment>
<evidence type="ECO:0000256" key="9">
    <source>
        <dbReference type="ARBA" id="ARBA00022679"/>
    </source>
</evidence>
<dbReference type="InterPro" id="IPR003805">
    <property type="entry name" value="CobS"/>
</dbReference>
<organism evidence="20 21">
    <name type="scientific">Terrabacter aeriphilus</name>
    <dbReference type="NCBI Taxonomy" id="515662"/>
    <lineage>
        <taxon>Bacteria</taxon>
        <taxon>Bacillati</taxon>
        <taxon>Actinomycetota</taxon>
        <taxon>Actinomycetes</taxon>
        <taxon>Micrococcales</taxon>
        <taxon>Intrasporangiaceae</taxon>
        <taxon>Terrabacter</taxon>
    </lineage>
</organism>
<feature type="transmembrane region" description="Helical" evidence="19">
    <location>
        <begin position="241"/>
        <end position="264"/>
    </location>
</feature>
<dbReference type="EMBL" id="BAABIW010000016">
    <property type="protein sequence ID" value="GAA5029180.1"/>
    <property type="molecule type" value="Genomic_DNA"/>
</dbReference>
<evidence type="ECO:0000256" key="16">
    <source>
        <dbReference type="ARBA" id="ARBA00032853"/>
    </source>
</evidence>
<keyword evidence="8 19" id="KW-0169">Cobalamin biosynthesis</keyword>
<evidence type="ECO:0000313" key="20">
    <source>
        <dbReference type="EMBL" id="GAA5029180.1"/>
    </source>
</evidence>
<dbReference type="Proteomes" id="UP001500427">
    <property type="component" value="Unassembled WGS sequence"/>
</dbReference>
<sequence length="265" mass="26467">MPARPVRDAWRLALGTFTALPVAMPSHVDRRVLGRAMLLAPLTTAPACLVWAAFGWAAVHGWVPTGVAAVLALVVTALLSRALHLDGLADLADGLTSGHDRERSLAVMRRGDTGPAGAAAIVLVLLLEAACLASLFATSTGTTLAVVALVASRLACAVCTRDGIPPARDEGLGQGVAGTVGRAGLVGLVVAVVVLGAGALMWVGPGQAGWRTLVGAVLVVLAAAAAAVATRRRAVRRLGGVTGDVIGAAIEVALSAAAVTATLVT</sequence>
<dbReference type="HAMAP" id="MF_00719">
    <property type="entry name" value="CobS"/>
    <property type="match status" value="1"/>
</dbReference>
<comment type="cofactor">
    <cofactor evidence="1 19">
        <name>Mg(2+)</name>
        <dbReference type="ChEBI" id="CHEBI:18420"/>
    </cofactor>
</comment>
<proteinExistence type="inferred from homology"/>
<evidence type="ECO:0000256" key="12">
    <source>
        <dbReference type="ARBA" id="ARBA00022989"/>
    </source>
</evidence>
<feature type="transmembrane region" description="Helical" evidence="19">
    <location>
        <begin position="210"/>
        <end position="229"/>
    </location>
</feature>
<comment type="subcellular location">
    <subcellularLocation>
        <location evidence="2 19">Cell membrane</location>
        <topology evidence="2 19">Multi-pass membrane protein</topology>
    </subcellularLocation>
</comment>